<keyword evidence="1" id="KW-0472">Membrane</keyword>
<evidence type="ECO:0000313" key="3">
    <source>
        <dbReference type="Proteomes" id="UP001144612"/>
    </source>
</evidence>
<proteinExistence type="predicted"/>
<name>A0ABT4D9S4_9CLOT</name>
<gene>
    <name evidence="2" type="ORF">OW729_05100</name>
</gene>
<reference evidence="2" key="1">
    <citation type="submission" date="2022-12" db="EMBL/GenBank/DDBJ databases">
        <title>Clostridium sp. nov., isolated from industrial wastewater.</title>
        <authorList>
            <person name="Jiayan W."/>
        </authorList>
    </citation>
    <scope>NUCLEOTIDE SEQUENCE</scope>
    <source>
        <strain evidence="2">ZC22-4</strain>
    </source>
</reference>
<sequence length="69" mass="7734">MVGTCLIQIAKAGAVTLIVSKSLKCFGKRDYADIIKFSGICIMGVPVINLIRYFIENPPWFIKVIQKIF</sequence>
<keyword evidence="1" id="KW-0812">Transmembrane</keyword>
<organism evidence="2 3">
    <name type="scientific">Clostridium brassicae</name>
    <dbReference type="NCBI Taxonomy" id="2999072"/>
    <lineage>
        <taxon>Bacteria</taxon>
        <taxon>Bacillati</taxon>
        <taxon>Bacillota</taxon>
        <taxon>Clostridia</taxon>
        <taxon>Eubacteriales</taxon>
        <taxon>Clostridiaceae</taxon>
        <taxon>Clostridium</taxon>
    </lineage>
</organism>
<dbReference type="Proteomes" id="UP001144612">
    <property type="component" value="Unassembled WGS sequence"/>
</dbReference>
<keyword evidence="1" id="KW-1133">Transmembrane helix</keyword>
<evidence type="ECO:0000313" key="2">
    <source>
        <dbReference type="EMBL" id="MCY6957981.1"/>
    </source>
</evidence>
<keyword evidence="3" id="KW-1185">Reference proteome</keyword>
<accession>A0ABT4D9S4</accession>
<dbReference type="EMBL" id="JAPQFJ010000003">
    <property type="protein sequence ID" value="MCY6957981.1"/>
    <property type="molecule type" value="Genomic_DNA"/>
</dbReference>
<comment type="caution">
    <text evidence="2">The sequence shown here is derived from an EMBL/GenBank/DDBJ whole genome shotgun (WGS) entry which is preliminary data.</text>
</comment>
<protein>
    <submittedName>
        <fullName evidence="2">Uncharacterized protein</fullName>
    </submittedName>
</protein>
<feature type="transmembrane region" description="Helical" evidence="1">
    <location>
        <begin position="34"/>
        <end position="55"/>
    </location>
</feature>
<dbReference type="RefSeq" id="WP_268060379.1">
    <property type="nucleotide sequence ID" value="NZ_JAPQFJ010000003.1"/>
</dbReference>
<evidence type="ECO:0000256" key="1">
    <source>
        <dbReference type="SAM" id="Phobius"/>
    </source>
</evidence>